<dbReference type="OrthoDB" id="10549536at2759"/>
<dbReference type="EMBL" id="KN846980">
    <property type="protein sequence ID" value="KIW99133.1"/>
    <property type="molecule type" value="Genomic_DNA"/>
</dbReference>
<dbReference type="AlphaFoldDB" id="A0A0D2I089"/>
<gene>
    <name evidence="2" type="ORF">Z519_00796</name>
</gene>
<organism evidence="2 3">
    <name type="scientific">Cladophialophora bantiana (strain ATCC 10958 / CBS 173.52 / CDC B-1940 / NIH 8579)</name>
    <name type="common">Xylohypha bantiana</name>
    <dbReference type="NCBI Taxonomy" id="1442370"/>
    <lineage>
        <taxon>Eukaryota</taxon>
        <taxon>Fungi</taxon>
        <taxon>Dikarya</taxon>
        <taxon>Ascomycota</taxon>
        <taxon>Pezizomycotina</taxon>
        <taxon>Eurotiomycetes</taxon>
        <taxon>Chaetothyriomycetidae</taxon>
        <taxon>Chaetothyriales</taxon>
        <taxon>Herpotrichiellaceae</taxon>
        <taxon>Cladophialophora</taxon>
    </lineage>
</organism>
<keyword evidence="3" id="KW-1185">Reference proteome</keyword>
<dbReference type="HOGENOM" id="CLU_1510424_0_0_1"/>
<reference evidence="2" key="1">
    <citation type="submission" date="2015-01" db="EMBL/GenBank/DDBJ databases">
        <title>The Genome Sequence of Cladophialophora bantiana CBS 173.52.</title>
        <authorList>
            <consortium name="The Broad Institute Genomics Platform"/>
            <person name="Cuomo C."/>
            <person name="de Hoog S."/>
            <person name="Gorbushina A."/>
            <person name="Stielow B."/>
            <person name="Teixiera M."/>
            <person name="Abouelleil A."/>
            <person name="Chapman S.B."/>
            <person name="Priest M."/>
            <person name="Young S.K."/>
            <person name="Wortman J."/>
            <person name="Nusbaum C."/>
            <person name="Birren B."/>
        </authorList>
    </citation>
    <scope>NUCLEOTIDE SEQUENCE [LARGE SCALE GENOMIC DNA]</scope>
    <source>
        <strain evidence="2">CBS 173.52</strain>
    </source>
</reference>
<dbReference type="RefSeq" id="XP_016625802.1">
    <property type="nucleotide sequence ID" value="XM_016758553.1"/>
</dbReference>
<proteinExistence type="predicted"/>
<dbReference type="VEuPathDB" id="FungiDB:Z519_00796"/>
<evidence type="ECO:0000313" key="3">
    <source>
        <dbReference type="Proteomes" id="UP000053789"/>
    </source>
</evidence>
<feature type="compositionally biased region" description="Acidic residues" evidence="1">
    <location>
        <begin position="117"/>
        <end position="143"/>
    </location>
</feature>
<evidence type="ECO:0000313" key="2">
    <source>
        <dbReference type="EMBL" id="KIW99133.1"/>
    </source>
</evidence>
<protein>
    <submittedName>
        <fullName evidence="2">Uncharacterized protein</fullName>
    </submittedName>
</protein>
<dbReference type="GeneID" id="27693724"/>
<name>A0A0D2I089_CLAB1</name>
<feature type="region of interest" description="Disordered" evidence="1">
    <location>
        <begin position="110"/>
        <end position="178"/>
    </location>
</feature>
<sequence length="178" mass="19378">MQGFGFELLACEDKWDFCTRSTVCGTALGLGSTPEFVWQAPWQDTHTQHLSRLDEGDREMSLILSGRLLKIRSAAASDETWKVATVGGYFNFGKERSALTAAHAFMRDLNGQPNDYSLDDSEDGSEPESDSESDDDNDSQSDSDIDRNNGNGNGGGSNDPTRSSNAGRSDGHLVQFDI</sequence>
<evidence type="ECO:0000256" key="1">
    <source>
        <dbReference type="SAM" id="MobiDB-lite"/>
    </source>
</evidence>
<dbReference type="Proteomes" id="UP000053789">
    <property type="component" value="Unassembled WGS sequence"/>
</dbReference>
<accession>A0A0D2I089</accession>